<evidence type="ECO:0000313" key="2">
    <source>
        <dbReference type="EMBL" id="GAF78179.1"/>
    </source>
</evidence>
<comment type="caution">
    <text evidence="2">The sequence shown here is derived from an EMBL/GenBank/DDBJ whole genome shotgun (WGS) entry which is preliminary data.</text>
</comment>
<protein>
    <submittedName>
        <fullName evidence="2">Uncharacterized protein</fullName>
    </submittedName>
</protein>
<evidence type="ECO:0000256" key="1">
    <source>
        <dbReference type="SAM" id="Phobius"/>
    </source>
</evidence>
<gene>
    <name evidence="2" type="ORF">S01H1_11287</name>
</gene>
<reference evidence="2" key="1">
    <citation type="journal article" date="2014" name="Front. Microbiol.">
        <title>High frequency of phylogenetically diverse reductive dehalogenase-homologous genes in deep subseafloor sedimentary metagenomes.</title>
        <authorList>
            <person name="Kawai M."/>
            <person name="Futagami T."/>
            <person name="Toyoda A."/>
            <person name="Takaki Y."/>
            <person name="Nishi S."/>
            <person name="Hori S."/>
            <person name="Arai W."/>
            <person name="Tsubouchi T."/>
            <person name="Morono Y."/>
            <person name="Uchiyama I."/>
            <person name="Ito T."/>
            <person name="Fujiyama A."/>
            <person name="Inagaki F."/>
            <person name="Takami H."/>
        </authorList>
    </citation>
    <scope>NUCLEOTIDE SEQUENCE</scope>
    <source>
        <strain evidence="2">Expedition CK06-06</strain>
    </source>
</reference>
<feature type="transmembrane region" description="Helical" evidence="1">
    <location>
        <begin position="6"/>
        <end position="35"/>
    </location>
</feature>
<keyword evidence="1" id="KW-1133">Transmembrane helix</keyword>
<dbReference type="AlphaFoldDB" id="X0SAY5"/>
<dbReference type="EMBL" id="BARS01005754">
    <property type="protein sequence ID" value="GAF78179.1"/>
    <property type="molecule type" value="Genomic_DNA"/>
</dbReference>
<accession>X0SAY5</accession>
<organism evidence="2">
    <name type="scientific">marine sediment metagenome</name>
    <dbReference type="NCBI Taxonomy" id="412755"/>
    <lineage>
        <taxon>unclassified sequences</taxon>
        <taxon>metagenomes</taxon>
        <taxon>ecological metagenomes</taxon>
    </lineage>
</organism>
<keyword evidence="1" id="KW-0472">Membrane</keyword>
<name>X0SAY5_9ZZZZ</name>
<keyword evidence="1" id="KW-0812">Transmembrane</keyword>
<proteinExistence type="predicted"/>
<sequence length="78" mass="8741">MQWEFIVALVVVVPIILFPVAFLWYLNIGGIYAAVKQAREKRAARREGIRAVAEEHPTVIEAEAHQHPAEEKAVAGKH</sequence>